<accession>A0A284QS51</accession>
<dbReference type="Proteomes" id="UP000219338">
    <property type="component" value="Unassembled WGS sequence"/>
</dbReference>
<protein>
    <submittedName>
        <fullName evidence="2">Uncharacterized protein</fullName>
    </submittedName>
</protein>
<dbReference type="OrthoDB" id="10345658at2759"/>
<dbReference type="OMA" id="PMGEGSH"/>
<evidence type="ECO:0000256" key="1">
    <source>
        <dbReference type="SAM" id="MobiDB-lite"/>
    </source>
</evidence>
<gene>
    <name evidence="2" type="ORF">ARMOST_02568</name>
</gene>
<sequence>MASLFKQVVVHSFREFSDFVKHDSGSQDESPTESQKNPGSCQTPPMGEGSHSMGYGSGGSKALRPGVIPGSAPTKS</sequence>
<dbReference type="AlphaFoldDB" id="A0A284QS51"/>
<evidence type="ECO:0000313" key="3">
    <source>
        <dbReference type="Proteomes" id="UP000219338"/>
    </source>
</evidence>
<proteinExistence type="predicted"/>
<feature type="compositionally biased region" description="Polar residues" evidence="1">
    <location>
        <begin position="27"/>
        <end position="43"/>
    </location>
</feature>
<feature type="region of interest" description="Disordered" evidence="1">
    <location>
        <begin position="17"/>
        <end position="76"/>
    </location>
</feature>
<name>A0A284QS51_ARMOS</name>
<dbReference type="EMBL" id="FUEG01000002">
    <property type="protein sequence ID" value="SJK99277.1"/>
    <property type="molecule type" value="Genomic_DNA"/>
</dbReference>
<keyword evidence="3" id="KW-1185">Reference proteome</keyword>
<reference evidence="3" key="1">
    <citation type="journal article" date="2017" name="Nat. Ecol. Evol.">
        <title>Genome expansion and lineage-specific genetic innovations in the forest pathogenic fungi Armillaria.</title>
        <authorList>
            <person name="Sipos G."/>
            <person name="Prasanna A.N."/>
            <person name="Walter M.C."/>
            <person name="O'Connor E."/>
            <person name="Balint B."/>
            <person name="Krizsan K."/>
            <person name="Kiss B."/>
            <person name="Hess J."/>
            <person name="Varga T."/>
            <person name="Slot J."/>
            <person name="Riley R."/>
            <person name="Boka B."/>
            <person name="Rigling D."/>
            <person name="Barry K."/>
            <person name="Lee J."/>
            <person name="Mihaltcheva S."/>
            <person name="LaButti K."/>
            <person name="Lipzen A."/>
            <person name="Waldron R."/>
            <person name="Moloney N.M."/>
            <person name="Sperisen C."/>
            <person name="Kredics L."/>
            <person name="Vagvoelgyi C."/>
            <person name="Patrignani A."/>
            <person name="Fitzpatrick D."/>
            <person name="Nagy I."/>
            <person name="Doyle S."/>
            <person name="Anderson J.B."/>
            <person name="Grigoriev I.V."/>
            <person name="Gueldener U."/>
            <person name="Muensterkoetter M."/>
            <person name="Nagy L.G."/>
        </authorList>
    </citation>
    <scope>NUCLEOTIDE SEQUENCE [LARGE SCALE GENOMIC DNA]</scope>
    <source>
        <strain evidence="3">C18/9</strain>
    </source>
</reference>
<organism evidence="2 3">
    <name type="scientific">Armillaria ostoyae</name>
    <name type="common">Armillaria root rot fungus</name>
    <dbReference type="NCBI Taxonomy" id="47428"/>
    <lineage>
        <taxon>Eukaryota</taxon>
        <taxon>Fungi</taxon>
        <taxon>Dikarya</taxon>
        <taxon>Basidiomycota</taxon>
        <taxon>Agaricomycotina</taxon>
        <taxon>Agaricomycetes</taxon>
        <taxon>Agaricomycetidae</taxon>
        <taxon>Agaricales</taxon>
        <taxon>Marasmiineae</taxon>
        <taxon>Physalacriaceae</taxon>
        <taxon>Armillaria</taxon>
    </lineage>
</organism>
<evidence type="ECO:0000313" key="2">
    <source>
        <dbReference type="EMBL" id="SJK99277.1"/>
    </source>
</evidence>